<comment type="caution">
    <text evidence="2">The sequence shown here is derived from an EMBL/GenBank/DDBJ whole genome shotgun (WGS) entry which is preliminary data.</text>
</comment>
<dbReference type="EMBL" id="VBOZ01000029">
    <property type="protein sequence ID" value="TMQ63810.1"/>
    <property type="molecule type" value="Genomic_DNA"/>
</dbReference>
<keyword evidence="1" id="KW-0812">Transmembrane</keyword>
<evidence type="ECO:0000256" key="1">
    <source>
        <dbReference type="SAM" id="Phobius"/>
    </source>
</evidence>
<keyword evidence="1" id="KW-0472">Membrane</keyword>
<reference evidence="2 3" key="1">
    <citation type="journal article" date="2019" name="Nat. Microbiol.">
        <title>Mediterranean grassland soil C-N compound turnover is dependent on rainfall and depth, and is mediated by genomically divergent microorganisms.</title>
        <authorList>
            <person name="Diamond S."/>
            <person name="Andeer P.F."/>
            <person name="Li Z."/>
            <person name="Crits-Christoph A."/>
            <person name="Burstein D."/>
            <person name="Anantharaman K."/>
            <person name="Lane K.R."/>
            <person name="Thomas B.C."/>
            <person name="Pan C."/>
            <person name="Northen T.R."/>
            <person name="Banfield J.F."/>
        </authorList>
    </citation>
    <scope>NUCLEOTIDE SEQUENCE [LARGE SCALE GENOMIC DNA]</scope>
    <source>
        <strain evidence="2">WS_9</strain>
    </source>
</reference>
<protein>
    <submittedName>
        <fullName evidence="2">Uncharacterized protein</fullName>
    </submittedName>
</protein>
<dbReference type="Proteomes" id="UP000317691">
    <property type="component" value="Unassembled WGS sequence"/>
</dbReference>
<dbReference type="AlphaFoldDB" id="A0A538TJM7"/>
<gene>
    <name evidence="2" type="ORF">E6K79_09195</name>
</gene>
<evidence type="ECO:0000313" key="2">
    <source>
        <dbReference type="EMBL" id="TMQ63810.1"/>
    </source>
</evidence>
<keyword evidence="1" id="KW-1133">Transmembrane helix</keyword>
<accession>A0A538TJM7</accession>
<sequence length="132" mass="14222">MQDSLLIRLEKVERENRSLKIGGSIALLGVVGALFLGLSAPPSKTLDAELFIVRDAQGKARMILAVGDEGPALTLLDKDGKLRVNLGVDKEGPALDLFDATESPRAQLMITEDKGPRLNLYDNKGSQVSLRP</sequence>
<feature type="transmembrane region" description="Helical" evidence="1">
    <location>
        <begin position="21"/>
        <end position="40"/>
    </location>
</feature>
<organism evidence="2 3">
    <name type="scientific">Eiseniibacteriota bacterium</name>
    <dbReference type="NCBI Taxonomy" id="2212470"/>
    <lineage>
        <taxon>Bacteria</taxon>
        <taxon>Candidatus Eiseniibacteriota</taxon>
    </lineage>
</organism>
<proteinExistence type="predicted"/>
<evidence type="ECO:0000313" key="3">
    <source>
        <dbReference type="Proteomes" id="UP000317691"/>
    </source>
</evidence>
<name>A0A538TJM7_UNCEI</name>